<dbReference type="CDD" id="cd05262">
    <property type="entry name" value="SDR_a7"/>
    <property type="match status" value="1"/>
</dbReference>
<dbReference type="EMBL" id="JAENHP010000015">
    <property type="protein sequence ID" value="MBM2620594.1"/>
    <property type="molecule type" value="Genomic_DNA"/>
</dbReference>
<proteinExistence type="predicted"/>
<dbReference type="SUPFAM" id="SSF51735">
    <property type="entry name" value="NAD(P)-binding Rossmann-fold domains"/>
    <property type="match status" value="1"/>
</dbReference>
<feature type="region of interest" description="Disordered" evidence="1">
    <location>
        <begin position="118"/>
        <end position="137"/>
    </location>
</feature>
<reference evidence="3 4" key="1">
    <citation type="submission" date="2021-01" db="EMBL/GenBank/DDBJ databases">
        <title>Actinoplanes sp. nov. LDG1-06 isolated from lichen.</title>
        <authorList>
            <person name="Saeng-In P."/>
            <person name="Phongsopitanun W."/>
            <person name="Kanchanasin P."/>
            <person name="Yuki M."/>
            <person name="Kudo T."/>
            <person name="Ohkuma M."/>
            <person name="Tanasupawat S."/>
        </authorList>
    </citation>
    <scope>NUCLEOTIDE SEQUENCE [LARGE SCALE GENOMIC DNA]</scope>
    <source>
        <strain evidence="3 4">LDG1-06</strain>
    </source>
</reference>
<gene>
    <name evidence="3" type="ORF">JIG36_34340</name>
</gene>
<dbReference type="Proteomes" id="UP000632138">
    <property type="component" value="Unassembled WGS sequence"/>
</dbReference>
<comment type="caution">
    <text evidence="3">The sequence shown here is derived from an EMBL/GenBank/DDBJ whole genome shotgun (WGS) entry which is preliminary data.</text>
</comment>
<protein>
    <submittedName>
        <fullName evidence="3">SDR family oxidoreductase</fullName>
    </submittedName>
</protein>
<dbReference type="InterPro" id="IPR051783">
    <property type="entry name" value="NAD(P)-dependent_oxidoreduct"/>
</dbReference>
<keyword evidence="4" id="KW-1185">Reference proteome</keyword>
<dbReference type="Gene3D" id="3.40.50.720">
    <property type="entry name" value="NAD(P)-binding Rossmann-like Domain"/>
    <property type="match status" value="1"/>
</dbReference>
<dbReference type="RefSeq" id="WP_203380575.1">
    <property type="nucleotide sequence ID" value="NZ_JAENHP010000015.1"/>
</dbReference>
<dbReference type="InterPro" id="IPR036291">
    <property type="entry name" value="NAD(P)-bd_dom_sf"/>
</dbReference>
<accession>A0ABS2AL52</accession>
<evidence type="ECO:0000259" key="2">
    <source>
        <dbReference type="Pfam" id="PF01370"/>
    </source>
</evidence>
<evidence type="ECO:0000313" key="4">
    <source>
        <dbReference type="Proteomes" id="UP000632138"/>
    </source>
</evidence>
<dbReference type="InterPro" id="IPR001509">
    <property type="entry name" value="Epimerase_deHydtase"/>
</dbReference>
<evidence type="ECO:0000256" key="1">
    <source>
        <dbReference type="SAM" id="MobiDB-lite"/>
    </source>
</evidence>
<dbReference type="Pfam" id="PF01370">
    <property type="entry name" value="Epimerase"/>
    <property type="match status" value="1"/>
</dbReference>
<organism evidence="3 4">
    <name type="scientific">Paractinoplanes ovalisporus</name>
    <dbReference type="NCBI Taxonomy" id="2810368"/>
    <lineage>
        <taxon>Bacteria</taxon>
        <taxon>Bacillati</taxon>
        <taxon>Actinomycetota</taxon>
        <taxon>Actinomycetes</taxon>
        <taxon>Micromonosporales</taxon>
        <taxon>Micromonosporaceae</taxon>
        <taxon>Paractinoplanes</taxon>
    </lineage>
</organism>
<name>A0ABS2AL52_9ACTN</name>
<dbReference type="PANTHER" id="PTHR48079">
    <property type="entry name" value="PROTEIN YEEZ"/>
    <property type="match status" value="1"/>
</dbReference>
<evidence type="ECO:0000313" key="3">
    <source>
        <dbReference type="EMBL" id="MBM2620594.1"/>
    </source>
</evidence>
<sequence>MRVFVTGATGWIGSATVDELLATGHEVIGLARSDKSAETLAAKGATALRGDLDDLGSLRAGASRSDAVVHLANKHDWANPDESDRAERAAVETMLAAIEGTHRPFVVANGLSGITEGRAVREDDPSPAVGPGSDRGGSENLVLESKVRGIAVRFAPSVHGAGDWGFVNWLAAAARKQGFSAYIGDGTNRWSAVHRSDAARLIRLGLEKAPAGTRMHAVAEESVATREIAEALGTFLGLPVRAVGADEADEHFGVVGGFFGQDLIGSSARTRELLQWTPTGPTLVEDILSGAYRV</sequence>
<dbReference type="PANTHER" id="PTHR48079:SF6">
    <property type="entry name" value="NAD(P)-BINDING DOMAIN-CONTAINING PROTEIN-RELATED"/>
    <property type="match status" value="1"/>
</dbReference>
<feature type="domain" description="NAD-dependent epimerase/dehydratase" evidence="2">
    <location>
        <begin position="3"/>
        <end position="81"/>
    </location>
</feature>